<dbReference type="KEGG" id="vg:29057166"/>
<name>A0A1B2IAC7_9CAUD</name>
<protein>
    <submittedName>
        <fullName evidence="1">Uncharacterized protein</fullName>
    </submittedName>
</protein>
<accession>A0A1B2IAC7</accession>
<sequence length="146" mass="16990">MSEKPFFPTTVRVGETISVVDAEGNPVAELVVPCLEDFQNTVPMAGRVVIFFKGLIRKAGLRPDGIPADVIAEFERRYREIELTFKEAILYRPNPHDFSMIGWKVREYRESLPPVESGYRRDIYFAKPTWAPYTTLFTYRDMEYEE</sequence>
<proteinExistence type="predicted"/>
<dbReference type="EMBL" id="KX397364">
    <property type="protein sequence ID" value="ANZ48229.1"/>
    <property type="molecule type" value="Genomic_DNA"/>
</dbReference>
<reference evidence="1" key="1">
    <citation type="submission" date="2016-06" db="EMBL/GenBank/DDBJ databases">
        <authorList>
            <person name="Berg J.A."/>
            <person name="Hyde J.R."/>
            <person name="Breakwell D.P."/>
            <person name="Hope S."/>
            <person name="Grose J.H."/>
        </authorList>
    </citation>
    <scope>NUCLEOTIDE SEQUENCE [LARGE SCALE GENOMIC DNA]</scope>
</reference>
<organism evidence="1 2">
    <name type="scientific">Erwinia phage vB_EamM_Asesino</name>
    <dbReference type="NCBI Taxonomy" id="1883370"/>
    <lineage>
        <taxon>Viruses</taxon>
        <taxon>Duplodnaviria</taxon>
        <taxon>Heunggongvirae</taxon>
        <taxon>Uroviricota</taxon>
        <taxon>Caudoviricetes</taxon>
        <taxon>Chimalliviridae</taxon>
        <taxon>Erskinevirus</taxon>
        <taxon>Erskinevirus asesino</taxon>
    </lineage>
</organism>
<gene>
    <name evidence="1" type="ORF">ASESINO_216</name>
</gene>
<keyword evidence="2" id="KW-1185">Reference proteome</keyword>
<evidence type="ECO:0000313" key="1">
    <source>
        <dbReference type="EMBL" id="ANZ48229.1"/>
    </source>
</evidence>
<dbReference type="Proteomes" id="UP000202181">
    <property type="component" value="Segment"/>
</dbReference>
<dbReference type="RefSeq" id="YP_009290834.1">
    <property type="nucleotide sequence ID" value="NC_031107.2"/>
</dbReference>
<evidence type="ECO:0000313" key="2">
    <source>
        <dbReference type="Proteomes" id="UP000202181"/>
    </source>
</evidence>
<dbReference type="GeneID" id="29057166"/>